<dbReference type="SUPFAM" id="SSF55874">
    <property type="entry name" value="ATPase domain of HSP90 chaperone/DNA topoisomerase II/histidine kinase"/>
    <property type="match status" value="1"/>
</dbReference>
<organism evidence="2">
    <name type="scientific">marine sediment metagenome</name>
    <dbReference type="NCBI Taxonomy" id="412755"/>
    <lineage>
        <taxon>unclassified sequences</taxon>
        <taxon>metagenomes</taxon>
        <taxon>ecological metagenomes</taxon>
    </lineage>
</organism>
<dbReference type="GO" id="GO:0016887">
    <property type="term" value="F:ATP hydrolysis activity"/>
    <property type="evidence" value="ECO:0007669"/>
    <property type="project" value="InterPro"/>
</dbReference>
<gene>
    <name evidence="2" type="ORF">S01H4_30384</name>
</gene>
<dbReference type="InterPro" id="IPR036890">
    <property type="entry name" value="HATPase_C_sf"/>
</dbReference>
<comment type="caution">
    <text evidence="2">The sequence shown here is derived from an EMBL/GenBank/DDBJ whole genome shotgun (WGS) entry which is preliminary data.</text>
</comment>
<dbReference type="PROSITE" id="PS00058">
    <property type="entry name" value="DNA_MISMATCH_REPAIR_1"/>
    <property type="match status" value="1"/>
</dbReference>
<feature type="non-terminal residue" evidence="2">
    <location>
        <position position="96"/>
    </location>
</feature>
<evidence type="ECO:0008006" key="3">
    <source>
        <dbReference type="Google" id="ProtNLM"/>
    </source>
</evidence>
<dbReference type="InterPro" id="IPR014762">
    <property type="entry name" value="DNA_mismatch_repair_CS"/>
</dbReference>
<dbReference type="Gene3D" id="3.30.565.10">
    <property type="entry name" value="Histidine kinase-like ATPase, C-terminal domain"/>
    <property type="match status" value="1"/>
</dbReference>
<protein>
    <recommendedName>
        <fullName evidence="3">DNA mismatch repair protein S5 domain-containing protein</fullName>
    </recommendedName>
</protein>
<evidence type="ECO:0000256" key="1">
    <source>
        <dbReference type="ARBA" id="ARBA00006082"/>
    </source>
</evidence>
<reference evidence="2" key="1">
    <citation type="journal article" date="2014" name="Front. Microbiol.">
        <title>High frequency of phylogenetically diverse reductive dehalogenase-homologous genes in deep subseafloor sedimentary metagenomes.</title>
        <authorList>
            <person name="Kawai M."/>
            <person name="Futagami T."/>
            <person name="Toyoda A."/>
            <person name="Takaki Y."/>
            <person name="Nishi S."/>
            <person name="Hori S."/>
            <person name="Arai W."/>
            <person name="Tsubouchi T."/>
            <person name="Morono Y."/>
            <person name="Uchiyama I."/>
            <person name="Ito T."/>
            <person name="Fujiyama A."/>
            <person name="Inagaki F."/>
            <person name="Takami H."/>
        </authorList>
    </citation>
    <scope>NUCLEOTIDE SEQUENCE</scope>
    <source>
        <strain evidence="2">Expedition CK06-06</strain>
    </source>
</reference>
<dbReference type="AlphaFoldDB" id="X1C2F7"/>
<dbReference type="PANTHER" id="PTHR10073">
    <property type="entry name" value="DNA MISMATCH REPAIR PROTEIN MLH, PMS, MUTL"/>
    <property type="match status" value="1"/>
</dbReference>
<dbReference type="EMBL" id="BART01015677">
    <property type="protein sequence ID" value="GAG87532.1"/>
    <property type="molecule type" value="Genomic_DNA"/>
</dbReference>
<dbReference type="InterPro" id="IPR038973">
    <property type="entry name" value="MutL/Mlh/Pms-like"/>
</dbReference>
<dbReference type="GO" id="GO:0140664">
    <property type="term" value="F:ATP-dependent DNA damage sensor activity"/>
    <property type="evidence" value="ECO:0007669"/>
    <property type="project" value="InterPro"/>
</dbReference>
<comment type="similarity">
    <text evidence="1">Belongs to the DNA mismatch repair MutL/HexB family.</text>
</comment>
<sequence length="96" mass="9887">MENSLDAGANQISIEVRGGGVSLIRVMDNGSGVLSGEAELAFDRYATSKIGSVEDLESILSLGFRGEALPSIAAVAEVDLVTCAVGEPVGTYLSLR</sequence>
<name>X1C2F7_9ZZZZ</name>
<proteinExistence type="inferred from homology"/>
<dbReference type="GO" id="GO:0006298">
    <property type="term" value="P:mismatch repair"/>
    <property type="evidence" value="ECO:0007669"/>
    <property type="project" value="InterPro"/>
</dbReference>
<evidence type="ECO:0000313" key="2">
    <source>
        <dbReference type="EMBL" id="GAG87532.1"/>
    </source>
</evidence>
<accession>X1C2F7</accession>
<dbReference type="GO" id="GO:0032300">
    <property type="term" value="C:mismatch repair complex"/>
    <property type="evidence" value="ECO:0007669"/>
    <property type="project" value="InterPro"/>
</dbReference>
<dbReference type="Pfam" id="PF13589">
    <property type="entry name" value="HATPase_c_3"/>
    <property type="match status" value="1"/>
</dbReference>
<dbReference type="PANTHER" id="PTHR10073:SF12">
    <property type="entry name" value="DNA MISMATCH REPAIR PROTEIN MLH1"/>
    <property type="match status" value="1"/>
</dbReference>